<name>A0A9X3XL16_9CLOT</name>
<keyword evidence="3" id="KW-1185">Reference proteome</keyword>
<dbReference type="InterPro" id="IPR002725">
    <property type="entry name" value="YgjP-like_metallopeptidase"/>
</dbReference>
<accession>A0A9X3XL16</accession>
<sequence length="228" mass="27155">MNRKVNLNNQTIEYVLIFKKKKNISIKIENSGEIKVLAPLGVDYNYIDDLIIRKANWILKSLDKMNKESSIDNKAILLGKYYNLIINKSHEDKIFRDNSNIIINSKDLNRQYIDELLISWYKNMALDIVGKRVMDISNNIYIRPSKIIIKDQKSLWGSCNSRREIRLNWRLVLMPQFVMDYIIIHELCHIKQMNHSKEFWKLVESHCPNYKESKYWLKENGAMLMKLT</sequence>
<protein>
    <submittedName>
        <fullName evidence="2">M48 family metallopeptidase</fullName>
    </submittedName>
</protein>
<evidence type="ECO:0000313" key="3">
    <source>
        <dbReference type="Proteomes" id="UP001141183"/>
    </source>
</evidence>
<dbReference type="EMBL" id="JAMRYU010000008">
    <property type="protein sequence ID" value="MDC4240266.1"/>
    <property type="molecule type" value="Genomic_DNA"/>
</dbReference>
<organism evidence="2 3">
    <name type="scientific">Clostridium tertium</name>
    <dbReference type="NCBI Taxonomy" id="1559"/>
    <lineage>
        <taxon>Bacteria</taxon>
        <taxon>Bacillati</taxon>
        <taxon>Bacillota</taxon>
        <taxon>Clostridia</taxon>
        <taxon>Eubacteriales</taxon>
        <taxon>Clostridiaceae</taxon>
        <taxon>Clostridium</taxon>
    </lineage>
</organism>
<dbReference type="RefSeq" id="WP_008678589.1">
    <property type="nucleotide sequence ID" value="NZ_CABKOG010000003.1"/>
</dbReference>
<dbReference type="CDD" id="cd07344">
    <property type="entry name" value="M48_yhfN_like"/>
    <property type="match status" value="1"/>
</dbReference>
<dbReference type="Proteomes" id="UP001141183">
    <property type="component" value="Unassembled WGS sequence"/>
</dbReference>
<proteinExistence type="predicted"/>
<feature type="domain" description="YgjP-like metallopeptidase" evidence="1">
    <location>
        <begin position="22"/>
        <end position="220"/>
    </location>
</feature>
<dbReference type="InterPro" id="IPR053136">
    <property type="entry name" value="UTP_pyrophosphatase-like"/>
</dbReference>
<gene>
    <name evidence="2" type="ORF">NE398_08815</name>
</gene>
<evidence type="ECO:0000313" key="2">
    <source>
        <dbReference type="EMBL" id="MDC4240266.1"/>
    </source>
</evidence>
<evidence type="ECO:0000259" key="1">
    <source>
        <dbReference type="Pfam" id="PF01863"/>
    </source>
</evidence>
<comment type="caution">
    <text evidence="2">The sequence shown here is derived from an EMBL/GenBank/DDBJ whole genome shotgun (WGS) entry which is preliminary data.</text>
</comment>
<reference evidence="2" key="1">
    <citation type="submission" date="2022-05" db="EMBL/GenBank/DDBJ databases">
        <title>Draft genome sequence of Clostridium tertium strain CP3 isolated from Peru.</title>
        <authorList>
            <person name="Hurtado R."/>
            <person name="Lima L."/>
            <person name="Sousa T."/>
            <person name="Jaiswal A.K."/>
            <person name="Tiwari S."/>
            <person name="Maturrano L."/>
            <person name="Brenig B."/>
            <person name="Azevedo V."/>
        </authorList>
    </citation>
    <scope>NUCLEOTIDE SEQUENCE</scope>
    <source>
        <strain evidence="2">CP3</strain>
    </source>
</reference>
<dbReference type="AlphaFoldDB" id="A0A9X3XL16"/>
<dbReference type="PANTHER" id="PTHR30399">
    <property type="entry name" value="UNCHARACTERIZED PROTEIN YGJP"/>
    <property type="match status" value="1"/>
</dbReference>
<dbReference type="PANTHER" id="PTHR30399:SF1">
    <property type="entry name" value="UTP PYROPHOSPHATASE"/>
    <property type="match status" value="1"/>
</dbReference>
<dbReference type="Pfam" id="PF01863">
    <property type="entry name" value="YgjP-like"/>
    <property type="match status" value="1"/>
</dbReference>
<dbReference type="Gene3D" id="3.30.2010.10">
    <property type="entry name" value="Metalloproteases ('zincins'), catalytic domain"/>
    <property type="match status" value="1"/>
</dbReference>